<dbReference type="Proteomes" id="UP000886998">
    <property type="component" value="Unassembled WGS sequence"/>
</dbReference>
<organism evidence="1 2">
    <name type="scientific">Trichonephila inaurata madagascariensis</name>
    <dbReference type="NCBI Taxonomy" id="2747483"/>
    <lineage>
        <taxon>Eukaryota</taxon>
        <taxon>Metazoa</taxon>
        <taxon>Ecdysozoa</taxon>
        <taxon>Arthropoda</taxon>
        <taxon>Chelicerata</taxon>
        <taxon>Arachnida</taxon>
        <taxon>Araneae</taxon>
        <taxon>Araneomorphae</taxon>
        <taxon>Entelegynae</taxon>
        <taxon>Araneoidea</taxon>
        <taxon>Nephilidae</taxon>
        <taxon>Trichonephila</taxon>
        <taxon>Trichonephila inaurata</taxon>
    </lineage>
</organism>
<dbReference type="AlphaFoldDB" id="A0A8X6XRI2"/>
<accession>A0A8X6XRI2</accession>
<name>A0A8X6XRI2_9ARAC</name>
<comment type="caution">
    <text evidence="1">The sequence shown here is derived from an EMBL/GenBank/DDBJ whole genome shotgun (WGS) entry which is preliminary data.</text>
</comment>
<proteinExistence type="predicted"/>
<protein>
    <submittedName>
        <fullName evidence="1">Uncharacterized protein</fullName>
    </submittedName>
</protein>
<gene>
    <name evidence="1" type="primary">AVEN_187568_1</name>
    <name evidence="1" type="ORF">TNIN_321561</name>
</gene>
<reference evidence="1" key="1">
    <citation type="submission" date="2020-08" db="EMBL/GenBank/DDBJ databases">
        <title>Multicomponent nature underlies the extraordinary mechanical properties of spider dragline silk.</title>
        <authorList>
            <person name="Kono N."/>
            <person name="Nakamura H."/>
            <person name="Mori M."/>
            <person name="Yoshida Y."/>
            <person name="Ohtoshi R."/>
            <person name="Malay A.D."/>
            <person name="Moran D.A.P."/>
            <person name="Tomita M."/>
            <person name="Numata K."/>
            <person name="Arakawa K."/>
        </authorList>
    </citation>
    <scope>NUCLEOTIDE SEQUENCE</scope>
</reference>
<sequence>MEEKIEFSLVLPLKEICRRRISASLFTHDDIVTLIKTCKFNSYSYSDKFREGNILYDQIIGRVKKLFLPITVEDELKETIHSIGFEILKFKCFQEKYLGENNHFFDNEIQIYWTYLGTIDKFRTAMSFVKDDKIDVTLRYKIACIYCLEDDIPTLWEKMSEDDKKFSFKTDSLPIYRVLISFWESKMKKRPFRLRELRRMNENVYVDALEYAAYSGNIAATRYFFQKLSDKEKKEEVLKMTKYILRKVEFSKEYYFEVLQFLLLQMSEKDQLDVFQAGSYNLLCCFMEWPLQPYFNNLAGHLWSYLVPSEFNDLLWHITIRNLEHKSNGCDYKSLFSRLWSESPLHFKKYIISQEPWEHLLCHLYETGDIGSANLMLKMVTPEQVDGFITGNSGLHLSYSLTWSNKFYYLVACLEACVTSETIGEILKGNFKKFLARTIDEKICVAGEESWKHFFTLLDAKISALAARRETGDRNN</sequence>
<evidence type="ECO:0000313" key="1">
    <source>
        <dbReference type="EMBL" id="GFY58868.1"/>
    </source>
</evidence>
<evidence type="ECO:0000313" key="2">
    <source>
        <dbReference type="Proteomes" id="UP000886998"/>
    </source>
</evidence>
<keyword evidence="2" id="KW-1185">Reference proteome</keyword>
<dbReference type="OrthoDB" id="6431550at2759"/>
<dbReference type="EMBL" id="BMAV01012300">
    <property type="protein sequence ID" value="GFY58868.1"/>
    <property type="molecule type" value="Genomic_DNA"/>
</dbReference>